<dbReference type="Pfam" id="PF12698">
    <property type="entry name" value="ABC2_membrane_3"/>
    <property type="match status" value="1"/>
</dbReference>
<feature type="transmembrane region" description="Helical" evidence="8">
    <location>
        <begin position="21"/>
        <end position="41"/>
    </location>
</feature>
<dbReference type="PANTHER" id="PTHR30294">
    <property type="entry name" value="MEMBRANE COMPONENT OF ABC TRANSPORTER YHHJ-RELATED"/>
    <property type="match status" value="1"/>
</dbReference>
<keyword evidence="7 8" id="KW-0472">Membrane</keyword>
<dbReference type="Gene3D" id="3.40.1710.10">
    <property type="entry name" value="abc type-2 transporter like domain"/>
    <property type="match status" value="1"/>
</dbReference>
<dbReference type="InterPro" id="IPR000412">
    <property type="entry name" value="ABC_2_transport"/>
</dbReference>
<keyword evidence="6 8" id="KW-1133">Transmembrane helix</keyword>
<evidence type="ECO:0000256" key="4">
    <source>
        <dbReference type="ARBA" id="ARBA00022475"/>
    </source>
</evidence>
<reference evidence="10 11" key="1">
    <citation type="submission" date="2017-09" db="EMBL/GenBank/DDBJ databases">
        <title>Depth-based differentiation of microbial function through sediment-hosted aquifers and enrichment of novel symbionts in the deep terrestrial subsurface.</title>
        <authorList>
            <person name="Probst A.J."/>
            <person name="Ladd B."/>
            <person name="Jarett J.K."/>
            <person name="Geller-Mcgrath D.E."/>
            <person name="Sieber C.M."/>
            <person name="Emerson J.B."/>
            <person name="Anantharaman K."/>
            <person name="Thomas B.C."/>
            <person name="Malmstrom R."/>
            <person name="Stieglmeier M."/>
            <person name="Klingl A."/>
            <person name="Woyke T."/>
            <person name="Ryan C.M."/>
            <person name="Banfield J.F."/>
        </authorList>
    </citation>
    <scope>NUCLEOTIDE SEQUENCE [LARGE SCALE GENOMIC DNA]</scope>
    <source>
        <strain evidence="10">CG23_combo_of_CG06-09_8_20_14_all_41_10</strain>
    </source>
</reference>
<feature type="transmembrane region" description="Helical" evidence="8">
    <location>
        <begin position="261"/>
        <end position="286"/>
    </location>
</feature>
<protein>
    <recommendedName>
        <fullName evidence="8">Transport permease protein</fullName>
    </recommendedName>
</protein>
<evidence type="ECO:0000256" key="1">
    <source>
        <dbReference type="ARBA" id="ARBA00004651"/>
    </source>
</evidence>
<evidence type="ECO:0000256" key="7">
    <source>
        <dbReference type="ARBA" id="ARBA00023136"/>
    </source>
</evidence>
<keyword evidence="5 8" id="KW-0812">Transmembrane</keyword>
<dbReference type="GO" id="GO:0043190">
    <property type="term" value="C:ATP-binding cassette (ABC) transporter complex"/>
    <property type="evidence" value="ECO:0007669"/>
    <property type="project" value="InterPro"/>
</dbReference>
<evidence type="ECO:0000256" key="6">
    <source>
        <dbReference type="ARBA" id="ARBA00022989"/>
    </source>
</evidence>
<dbReference type="PROSITE" id="PS51012">
    <property type="entry name" value="ABC_TM2"/>
    <property type="match status" value="1"/>
</dbReference>
<accession>A0A2G9YHQ7</accession>
<feature type="transmembrane region" description="Helical" evidence="8">
    <location>
        <begin position="182"/>
        <end position="205"/>
    </location>
</feature>
<feature type="domain" description="ABC transmembrane type-2" evidence="9">
    <location>
        <begin position="145"/>
        <end position="374"/>
    </location>
</feature>
<name>A0A2G9YHQ7_9BACT</name>
<sequence>MFERIQTILIKEFKQVFRDPRMKTMIFIGPVLQVLIFGYAATTDVKNIPTAIYDLDSTPESRDVIRAFSYSKYFKIKNYVYSDKEEKELIDKSLVSVVLRFNHGFGRDLEGNKGAQIQLIVDGTDSNTAGIALSYAAKIIQKYSYSVLQNRANIVLKQALAFPSVDLRDRAWFNENLKSRDYFIPGVIAMLVTVTSLLLTALAIVREKEIGTMEQLLVSPIKPIEFILGKLAPFAVLSFIDLTFIAAIGVLWFKIPIRGSILLLVGSTCIYLLTTLGVGLFISTICSTQQEAAMSMALFLMPVNLLSGFMFPITSMPTVMQYLTYLNPLRYYLEILRGIFLKGIGIRILWPQILALLIIGTSVITLSSLRFHKRL</sequence>
<dbReference type="GO" id="GO:0140359">
    <property type="term" value="F:ABC-type transporter activity"/>
    <property type="evidence" value="ECO:0007669"/>
    <property type="project" value="InterPro"/>
</dbReference>
<comment type="similarity">
    <text evidence="2 8">Belongs to the ABC-2 integral membrane protein family.</text>
</comment>
<dbReference type="InterPro" id="IPR051449">
    <property type="entry name" value="ABC-2_transporter_component"/>
</dbReference>
<feature type="transmembrane region" description="Helical" evidence="8">
    <location>
        <begin position="344"/>
        <end position="369"/>
    </location>
</feature>
<gene>
    <name evidence="10" type="ORF">COX41_06410</name>
</gene>
<evidence type="ECO:0000256" key="8">
    <source>
        <dbReference type="RuleBase" id="RU361157"/>
    </source>
</evidence>
<feature type="transmembrane region" description="Helical" evidence="8">
    <location>
        <begin position="298"/>
        <end position="324"/>
    </location>
</feature>
<dbReference type="InterPro" id="IPR013525">
    <property type="entry name" value="ABC2_TM"/>
</dbReference>
<evidence type="ECO:0000313" key="11">
    <source>
        <dbReference type="Proteomes" id="UP000231292"/>
    </source>
</evidence>
<dbReference type="AlphaFoldDB" id="A0A2G9YHQ7"/>
<evidence type="ECO:0000256" key="2">
    <source>
        <dbReference type="ARBA" id="ARBA00007783"/>
    </source>
</evidence>
<comment type="caution">
    <text evidence="10">The sequence shown here is derived from an EMBL/GenBank/DDBJ whole genome shotgun (WGS) entry which is preliminary data.</text>
</comment>
<keyword evidence="3 8" id="KW-0813">Transport</keyword>
<keyword evidence="4 8" id="KW-1003">Cell membrane</keyword>
<evidence type="ECO:0000256" key="5">
    <source>
        <dbReference type="ARBA" id="ARBA00022692"/>
    </source>
</evidence>
<evidence type="ECO:0000256" key="3">
    <source>
        <dbReference type="ARBA" id="ARBA00022448"/>
    </source>
</evidence>
<dbReference type="Proteomes" id="UP000231292">
    <property type="component" value="Unassembled WGS sequence"/>
</dbReference>
<proteinExistence type="inferred from homology"/>
<organism evidence="10 11">
    <name type="scientific">Candidatus Sherwoodlollariibacterium unditelluris</name>
    <dbReference type="NCBI Taxonomy" id="1974757"/>
    <lineage>
        <taxon>Bacteria</taxon>
        <taxon>Pseudomonadati</taxon>
        <taxon>Candidatus Omnitrophota</taxon>
        <taxon>Candidatus Sherwoodlollariibacterium</taxon>
    </lineage>
</organism>
<dbReference type="EMBL" id="PCRK01000167">
    <property type="protein sequence ID" value="PIP18756.1"/>
    <property type="molecule type" value="Genomic_DNA"/>
</dbReference>
<feature type="transmembrane region" description="Helical" evidence="8">
    <location>
        <begin position="226"/>
        <end position="255"/>
    </location>
</feature>
<comment type="subcellular location">
    <subcellularLocation>
        <location evidence="1 8">Cell membrane</location>
        <topology evidence="1 8">Multi-pass membrane protein</topology>
    </subcellularLocation>
</comment>
<evidence type="ECO:0000259" key="9">
    <source>
        <dbReference type="PROSITE" id="PS51012"/>
    </source>
</evidence>
<dbReference type="InterPro" id="IPR047817">
    <property type="entry name" value="ABC2_TM_bact-type"/>
</dbReference>
<dbReference type="PRINTS" id="PR00164">
    <property type="entry name" value="ABC2TRNSPORT"/>
</dbReference>
<dbReference type="PANTHER" id="PTHR30294:SF29">
    <property type="entry name" value="MULTIDRUG ABC TRANSPORTER PERMEASE YBHS-RELATED"/>
    <property type="match status" value="1"/>
</dbReference>
<evidence type="ECO:0000313" key="10">
    <source>
        <dbReference type="EMBL" id="PIP18756.1"/>
    </source>
</evidence>